<evidence type="ECO:0000259" key="2">
    <source>
        <dbReference type="SMART" id="SM00228"/>
    </source>
</evidence>
<dbReference type="PANTHER" id="PTHR22939">
    <property type="entry name" value="SERINE PROTEASE FAMILY S1C HTRA-RELATED"/>
    <property type="match status" value="1"/>
</dbReference>
<dbReference type="SMART" id="SM00228">
    <property type="entry name" value="PDZ"/>
    <property type="match status" value="1"/>
</dbReference>
<gene>
    <name evidence="3" type="ORF">ENS64_08405</name>
</gene>
<name>A0A7C4QQZ6_9PLAN</name>
<dbReference type="GO" id="GO:0042597">
    <property type="term" value="C:periplasmic space"/>
    <property type="evidence" value="ECO:0007669"/>
    <property type="project" value="TreeGrafter"/>
</dbReference>
<organism evidence="3">
    <name type="scientific">Schlesneria paludicola</name>
    <dbReference type="NCBI Taxonomy" id="360056"/>
    <lineage>
        <taxon>Bacteria</taxon>
        <taxon>Pseudomonadati</taxon>
        <taxon>Planctomycetota</taxon>
        <taxon>Planctomycetia</taxon>
        <taxon>Planctomycetales</taxon>
        <taxon>Planctomycetaceae</taxon>
        <taxon>Schlesneria</taxon>
    </lineage>
</organism>
<sequence length="351" mass="38070">MRFSRRTAGRAACGAAASSCEAWPWLGLETVRAFVQPTEKFEMTVRWLKTAIVGTLLVLSGAGAAEGPTPLATQRAIADLDHAEWVARERATRFLEQLDEVAAADALSALAHQAVHGSPEAAVRAVRVLAAFYGRGDFAAMDELESALETLILVKGSVGEAARRAWEQHRSERERRAVKRIEQLGGGVHYAQDRGFEFDESLPGVPLIDFIVIGSRWTGGDDGLKHVLRLSQVRRIYRVKNAPISDGAVQRLESAGYAVEVRGAFLGIRGSVPFAGADFEGCLIDSVTAGSPAEKGGLQSQDIVLKFDDKDVKDFNELIDLLKSSEPGQKVTFTVLRGGERKTVKVELGTW</sequence>
<feature type="domain" description="PDZ" evidence="2">
    <location>
        <begin position="264"/>
        <end position="339"/>
    </location>
</feature>
<dbReference type="AlphaFoldDB" id="A0A7C4QQZ6"/>
<evidence type="ECO:0000313" key="3">
    <source>
        <dbReference type="EMBL" id="HGT39268.1"/>
    </source>
</evidence>
<proteinExistence type="inferred from homology"/>
<dbReference type="SUPFAM" id="SSF50156">
    <property type="entry name" value="PDZ domain-like"/>
    <property type="match status" value="1"/>
</dbReference>
<dbReference type="EMBL" id="DSVQ01000012">
    <property type="protein sequence ID" value="HGT39268.1"/>
    <property type="molecule type" value="Genomic_DNA"/>
</dbReference>
<protein>
    <submittedName>
        <fullName evidence="3">PDZ domain-containing protein</fullName>
    </submittedName>
</protein>
<dbReference type="InterPro" id="IPR001478">
    <property type="entry name" value="PDZ"/>
</dbReference>
<evidence type="ECO:0000256" key="1">
    <source>
        <dbReference type="ARBA" id="ARBA00010541"/>
    </source>
</evidence>
<dbReference type="InterPro" id="IPR036034">
    <property type="entry name" value="PDZ_sf"/>
</dbReference>
<dbReference type="Gene3D" id="2.30.42.10">
    <property type="match status" value="1"/>
</dbReference>
<comment type="similarity">
    <text evidence="1">Belongs to the peptidase S1C family.</text>
</comment>
<comment type="caution">
    <text evidence="3">The sequence shown here is derived from an EMBL/GenBank/DDBJ whole genome shotgun (WGS) entry which is preliminary data.</text>
</comment>
<dbReference type="PANTHER" id="PTHR22939:SF130">
    <property type="entry name" value="PERIPLASMIC SERINE ENDOPROTEASE DEGP-LIKE-RELATED"/>
    <property type="match status" value="1"/>
</dbReference>
<reference evidence="3" key="1">
    <citation type="journal article" date="2020" name="mSystems">
        <title>Genome- and Community-Level Interaction Insights into Carbon Utilization and Element Cycling Functions of Hydrothermarchaeota in Hydrothermal Sediment.</title>
        <authorList>
            <person name="Zhou Z."/>
            <person name="Liu Y."/>
            <person name="Xu W."/>
            <person name="Pan J."/>
            <person name="Luo Z.H."/>
            <person name="Li M."/>
        </authorList>
    </citation>
    <scope>NUCLEOTIDE SEQUENCE [LARGE SCALE GENOMIC DNA]</scope>
    <source>
        <strain evidence="3">SpSt-508</strain>
    </source>
</reference>
<dbReference type="Pfam" id="PF13180">
    <property type="entry name" value="PDZ_2"/>
    <property type="match status" value="1"/>
</dbReference>
<accession>A0A7C4QQZ6</accession>